<dbReference type="Pfam" id="PF12811">
    <property type="entry name" value="BaxI_1"/>
    <property type="match status" value="1"/>
</dbReference>
<dbReference type="Proteomes" id="UP000610846">
    <property type="component" value="Unassembled WGS sequence"/>
</dbReference>
<organism evidence="3 4">
    <name type="scientific">Cellulosimicrobium arenosum</name>
    <dbReference type="NCBI Taxonomy" id="2708133"/>
    <lineage>
        <taxon>Bacteria</taxon>
        <taxon>Bacillati</taxon>
        <taxon>Actinomycetota</taxon>
        <taxon>Actinomycetes</taxon>
        <taxon>Micrococcales</taxon>
        <taxon>Promicromonosporaceae</taxon>
        <taxon>Cellulosimicrobium</taxon>
    </lineage>
</organism>
<feature type="region of interest" description="Disordered" evidence="1">
    <location>
        <begin position="1"/>
        <end position="57"/>
    </location>
</feature>
<sequence>MSNPVFNNSEVFGDPRAQRGRSATTTRPAYGTPPAQGQQGPAYGTPAPQGQQWGQYGQQGAQAADAATLNQMYTSPSATTADTKRLTYDDVIMKTGGLLALLVVVAAGSWYLTPQMPGLWIGGAVVGLVLGLVNAFKKSPSPALIMLYTVAQGVFLGGISRFYEAQWSGVVPSAVVATIATFAAALFLFKSGKVRVTPKFTRWLLIAMVGYLAFSLVNVVLLMFGALDGWGLRGGTLGIVISLVAVGLAAASLIVDFDSIKRGVEGGVPAKFAWSAAFGLLVTLIWLYLEFLRLFAILQSD</sequence>
<reference evidence="3" key="1">
    <citation type="journal article" date="2018" name="Curr. Microbiol.">
        <title>Cellulosimicrobium arenosum sp. nov., Isolated from Marine Sediment Sand.</title>
        <authorList>
            <person name="Oh M."/>
            <person name="Kim J.H."/>
            <person name="Yoon J.H."/>
            <person name="Schumann P."/>
            <person name="Kim W."/>
        </authorList>
    </citation>
    <scope>NUCLEOTIDE SEQUENCE</scope>
    <source>
        <strain evidence="3">KCTC 49039</strain>
    </source>
</reference>
<proteinExistence type="predicted"/>
<evidence type="ECO:0000256" key="2">
    <source>
        <dbReference type="SAM" id="Phobius"/>
    </source>
</evidence>
<feature type="transmembrane region" description="Helical" evidence="2">
    <location>
        <begin position="169"/>
        <end position="189"/>
    </location>
</feature>
<name>A0A927PG48_9MICO</name>
<keyword evidence="2" id="KW-0472">Membrane</keyword>
<feature type="transmembrane region" description="Helical" evidence="2">
    <location>
        <begin position="239"/>
        <end position="260"/>
    </location>
</feature>
<keyword evidence="2" id="KW-0812">Transmembrane</keyword>
<reference evidence="3" key="2">
    <citation type="submission" date="2020-09" db="EMBL/GenBank/DDBJ databases">
        <authorList>
            <person name="Yu Y."/>
        </authorList>
    </citation>
    <scope>NUCLEOTIDE SEQUENCE</scope>
    <source>
        <strain evidence="3">KCTC 49039</strain>
    </source>
</reference>
<dbReference type="RefSeq" id="WP_191829837.1">
    <property type="nucleotide sequence ID" value="NZ_JACYHB010000013.1"/>
</dbReference>
<feature type="compositionally biased region" description="Polar residues" evidence="1">
    <location>
        <begin position="1"/>
        <end position="10"/>
    </location>
</feature>
<dbReference type="PANTHER" id="PTHR41282:SF1">
    <property type="entry name" value="CONSERVED TRANSMEMBRANE PROTEIN-RELATED"/>
    <property type="match status" value="1"/>
</dbReference>
<feature type="transmembrane region" description="Helical" evidence="2">
    <location>
        <begin position="201"/>
        <end position="227"/>
    </location>
</feature>
<keyword evidence="2" id="KW-1133">Transmembrane helix</keyword>
<protein>
    <submittedName>
        <fullName evidence="3">Bax inhibitor-1/YccA family protein</fullName>
    </submittedName>
</protein>
<feature type="transmembrane region" description="Helical" evidence="2">
    <location>
        <begin position="91"/>
        <end position="112"/>
    </location>
</feature>
<dbReference type="InterPro" id="IPR010539">
    <property type="entry name" value="BaxI_1-like"/>
</dbReference>
<dbReference type="AlphaFoldDB" id="A0A927PG48"/>
<keyword evidence="4" id="KW-1185">Reference proteome</keyword>
<evidence type="ECO:0000313" key="4">
    <source>
        <dbReference type="Proteomes" id="UP000610846"/>
    </source>
</evidence>
<accession>A0A927PG48</accession>
<feature type="transmembrane region" description="Helical" evidence="2">
    <location>
        <begin position="118"/>
        <end position="136"/>
    </location>
</feature>
<dbReference type="PANTHER" id="PTHR41282">
    <property type="entry name" value="CONSERVED TRANSMEMBRANE PROTEIN-RELATED"/>
    <property type="match status" value="1"/>
</dbReference>
<dbReference type="EMBL" id="JACYHB010000013">
    <property type="protein sequence ID" value="MBD8080267.1"/>
    <property type="molecule type" value="Genomic_DNA"/>
</dbReference>
<comment type="caution">
    <text evidence="3">The sequence shown here is derived from an EMBL/GenBank/DDBJ whole genome shotgun (WGS) entry which is preliminary data.</text>
</comment>
<evidence type="ECO:0000256" key="1">
    <source>
        <dbReference type="SAM" id="MobiDB-lite"/>
    </source>
</evidence>
<gene>
    <name evidence="3" type="ORF">IF651_14500</name>
</gene>
<feature type="transmembrane region" description="Helical" evidence="2">
    <location>
        <begin position="272"/>
        <end position="289"/>
    </location>
</feature>
<feature type="transmembrane region" description="Helical" evidence="2">
    <location>
        <begin position="143"/>
        <end position="163"/>
    </location>
</feature>
<feature type="compositionally biased region" description="Low complexity" evidence="1">
    <location>
        <begin position="47"/>
        <end position="57"/>
    </location>
</feature>
<evidence type="ECO:0000313" key="3">
    <source>
        <dbReference type="EMBL" id="MBD8080267.1"/>
    </source>
</evidence>